<evidence type="ECO:0000259" key="10">
    <source>
        <dbReference type="PROSITE" id="PS50165"/>
    </source>
</evidence>
<dbReference type="Pfam" id="PF14520">
    <property type="entry name" value="HHH_5"/>
    <property type="match status" value="1"/>
</dbReference>
<dbReference type="NCBIfam" id="TIGR00194">
    <property type="entry name" value="uvrC"/>
    <property type="match status" value="1"/>
</dbReference>
<keyword evidence="3 7" id="KW-0228">DNA excision</keyword>
<dbReference type="InterPro" id="IPR035901">
    <property type="entry name" value="GIY-YIG_endonuc_sf"/>
</dbReference>
<dbReference type="InterPro" id="IPR050066">
    <property type="entry name" value="UvrABC_protein_C"/>
</dbReference>
<dbReference type="Proteomes" id="UP000232149">
    <property type="component" value="Unassembled WGS sequence"/>
</dbReference>
<accession>A0A2M9YU18</accession>
<evidence type="ECO:0000313" key="12">
    <source>
        <dbReference type="EMBL" id="PJZ63733.1"/>
    </source>
</evidence>
<dbReference type="InterPro" id="IPR001162">
    <property type="entry name" value="UvrC_RNase_H_dom"/>
</dbReference>
<dbReference type="SUPFAM" id="SSF82771">
    <property type="entry name" value="GIY-YIG endonuclease"/>
    <property type="match status" value="1"/>
</dbReference>
<gene>
    <name evidence="7" type="primary">uvrC</name>
    <name evidence="12" type="ORF">CH376_01030</name>
    <name evidence="11" type="ORF">CH380_00475</name>
</gene>
<evidence type="ECO:0000256" key="1">
    <source>
        <dbReference type="ARBA" id="ARBA00022490"/>
    </source>
</evidence>
<evidence type="ECO:0000259" key="9">
    <source>
        <dbReference type="PROSITE" id="PS50164"/>
    </source>
</evidence>
<evidence type="ECO:0000256" key="5">
    <source>
        <dbReference type="ARBA" id="ARBA00023204"/>
    </source>
</evidence>
<dbReference type="Gene3D" id="3.40.1440.10">
    <property type="entry name" value="GIY-YIG endonuclease"/>
    <property type="match status" value="1"/>
</dbReference>
<dbReference type="CDD" id="cd10434">
    <property type="entry name" value="GIY-YIG_UvrC_Cho"/>
    <property type="match status" value="1"/>
</dbReference>
<dbReference type="PANTHER" id="PTHR30562:SF1">
    <property type="entry name" value="UVRABC SYSTEM PROTEIN C"/>
    <property type="match status" value="1"/>
</dbReference>
<dbReference type="PANTHER" id="PTHR30562">
    <property type="entry name" value="UVRC/OXIDOREDUCTASE"/>
    <property type="match status" value="1"/>
</dbReference>
<dbReference type="Gene3D" id="1.10.150.20">
    <property type="entry name" value="5' to 3' exonuclease, C-terminal subdomain"/>
    <property type="match status" value="1"/>
</dbReference>
<dbReference type="AlphaFoldDB" id="A0A2M9YU18"/>
<dbReference type="EMBL" id="NPDV01000001">
    <property type="protein sequence ID" value="PJZ55031.1"/>
    <property type="molecule type" value="Genomic_DNA"/>
</dbReference>
<dbReference type="Gene3D" id="4.10.860.10">
    <property type="entry name" value="UVR domain"/>
    <property type="match status" value="1"/>
</dbReference>
<keyword evidence="2 7" id="KW-0227">DNA damage</keyword>
<dbReference type="SUPFAM" id="SSF47781">
    <property type="entry name" value="RuvA domain 2-like"/>
    <property type="match status" value="1"/>
</dbReference>
<dbReference type="SMART" id="SM00278">
    <property type="entry name" value="HhH1"/>
    <property type="match status" value="2"/>
</dbReference>
<dbReference type="FunFam" id="3.40.1440.10:FF:000001">
    <property type="entry name" value="UvrABC system protein C"/>
    <property type="match status" value="1"/>
</dbReference>
<dbReference type="PROSITE" id="PS50165">
    <property type="entry name" value="UVRC"/>
    <property type="match status" value="1"/>
</dbReference>
<dbReference type="SUPFAM" id="SSF46600">
    <property type="entry name" value="C-terminal UvrC-binding domain of UvrB"/>
    <property type="match status" value="1"/>
</dbReference>
<evidence type="ECO:0000313" key="13">
    <source>
        <dbReference type="Proteomes" id="UP000232149"/>
    </source>
</evidence>
<evidence type="ECO:0000259" key="8">
    <source>
        <dbReference type="PROSITE" id="PS50151"/>
    </source>
</evidence>
<dbReference type="SMART" id="SM00465">
    <property type="entry name" value="GIYc"/>
    <property type="match status" value="1"/>
</dbReference>
<comment type="similarity">
    <text evidence="7">Belongs to the UvrC family.</text>
</comment>
<dbReference type="PROSITE" id="PS50151">
    <property type="entry name" value="UVR"/>
    <property type="match status" value="1"/>
</dbReference>
<feature type="domain" description="GIY-YIG" evidence="9">
    <location>
        <begin position="19"/>
        <end position="97"/>
    </location>
</feature>
<dbReference type="Pfam" id="PF02151">
    <property type="entry name" value="UVR"/>
    <property type="match status" value="1"/>
</dbReference>
<organism evidence="11 14">
    <name type="scientific">Leptospira adleri</name>
    <dbReference type="NCBI Taxonomy" id="2023186"/>
    <lineage>
        <taxon>Bacteria</taxon>
        <taxon>Pseudomonadati</taxon>
        <taxon>Spirochaetota</taxon>
        <taxon>Spirochaetia</taxon>
        <taxon>Leptospirales</taxon>
        <taxon>Leptospiraceae</taxon>
        <taxon>Leptospira</taxon>
    </lineage>
</organism>
<proteinExistence type="inferred from homology"/>
<dbReference type="GO" id="GO:0009381">
    <property type="term" value="F:excinuclease ABC activity"/>
    <property type="evidence" value="ECO:0007669"/>
    <property type="project" value="UniProtKB-UniRule"/>
</dbReference>
<dbReference type="Pfam" id="PF22920">
    <property type="entry name" value="UvrC_RNaseH"/>
    <property type="match status" value="1"/>
</dbReference>
<dbReference type="InterPro" id="IPR003583">
    <property type="entry name" value="Hlx-hairpin-Hlx_DNA-bd_motif"/>
</dbReference>
<dbReference type="NCBIfam" id="NF001824">
    <property type="entry name" value="PRK00558.1-5"/>
    <property type="match status" value="1"/>
</dbReference>
<dbReference type="Proteomes" id="UP000232188">
    <property type="component" value="Unassembled WGS sequence"/>
</dbReference>
<comment type="function">
    <text evidence="7">The UvrABC repair system catalyzes the recognition and processing of DNA lesions. UvrC both incises the 5' and 3' sides of the lesion. The N-terminal half is responsible for the 3' incision and the C-terminal half is responsible for the 5' incision.</text>
</comment>
<keyword evidence="1 7" id="KW-0963">Cytoplasm</keyword>
<dbReference type="InterPro" id="IPR001943">
    <property type="entry name" value="UVR_dom"/>
</dbReference>
<comment type="subunit">
    <text evidence="7">Interacts with UvrB in an incision complex.</text>
</comment>
<comment type="subcellular location">
    <subcellularLocation>
        <location evidence="7">Cytoplasm</location>
    </subcellularLocation>
</comment>
<evidence type="ECO:0000256" key="4">
    <source>
        <dbReference type="ARBA" id="ARBA00022881"/>
    </source>
</evidence>
<dbReference type="FunFam" id="3.30.420.340:FF:000006">
    <property type="entry name" value="UvrABC system protein C"/>
    <property type="match status" value="1"/>
</dbReference>
<keyword evidence="13" id="KW-1185">Reference proteome</keyword>
<dbReference type="InterPro" id="IPR004791">
    <property type="entry name" value="UvrC"/>
</dbReference>
<sequence length="609" mass="69767">MAEILNHTLILEKIKNLGASPGCYLWKSRKGEVLYVGKAKNLDKRVRNYLKEFHPDVKTRALQREIFDLDWIATRTEKEALILEATLIKKHNPRFNVRLKDDKKYPYICVSLSEPFPMVYVTRKLRDNGDRYFGPYSDVRSTRETLDIILRIFPIRKTRQVLPLPKPRRPCLNFDMGRCLGPCQGTVSVEEYKIVVDQVIQFLEGKKDSLVGDLSTKMNSSSERLEFEKAARYRDMLQRIQNFREKQTVVSTDGGDEDVIGFARKEDEGQVILLEVRGGRLETKKSFPIKGVLDAEDSEIIGAFFRDYYLNAALVPPVIFIPTDIQEEVSAVLDVLQEKTGFRSKLKSPRTGDKRSLLKIAEKNAELSLTERLLATHYKDQTASLKEIQEMFSLERPPHIIECYDISHFQGSQPVASGVMFVEGKPFKQGYRKYNMRGYEGINDPGMMHEVISRRLQRIINEEGVFPDLIVIDGGPTQLTKACEAAVEAGAEGIPMVGLAKKREEIFFPGDNEPFIFDMNSPGMKLLRHLRDEAHRFGVTHHRTRRNKETMRALIQDVPDIGLKRSKLLLQHFSGEKKIEEATKEELLDVPGIGENLAEKILKQLQKKE</sequence>
<dbReference type="InterPro" id="IPR036876">
    <property type="entry name" value="UVR_dom_sf"/>
</dbReference>
<comment type="caution">
    <text evidence="11">The sequence shown here is derived from an EMBL/GenBank/DDBJ whole genome shotgun (WGS) entry which is preliminary data.</text>
</comment>
<reference evidence="13 14" key="1">
    <citation type="submission" date="2017-07" db="EMBL/GenBank/DDBJ databases">
        <title>Leptospira spp. isolated from tropical soils.</title>
        <authorList>
            <person name="Thibeaux R."/>
            <person name="Iraola G."/>
            <person name="Ferres I."/>
            <person name="Bierque E."/>
            <person name="Girault D."/>
            <person name="Soupe-Gilbert M.-E."/>
            <person name="Picardeau M."/>
            <person name="Goarant C."/>
        </authorList>
    </citation>
    <scope>NUCLEOTIDE SEQUENCE [LARGE SCALE GENOMIC DNA]</scope>
    <source>
        <strain evidence="11 14">FH2-B-C1</strain>
        <strain evidence="12 13">FH2-B-D1</strain>
    </source>
</reference>
<dbReference type="GO" id="GO:0009380">
    <property type="term" value="C:excinuclease repair complex"/>
    <property type="evidence" value="ECO:0007669"/>
    <property type="project" value="InterPro"/>
</dbReference>
<dbReference type="EMBL" id="NPDU01000002">
    <property type="protein sequence ID" value="PJZ63733.1"/>
    <property type="molecule type" value="Genomic_DNA"/>
</dbReference>
<dbReference type="InterPro" id="IPR038476">
    <property type="entry name" value="UvrC_RNase_H_dom_sf"/>
</dbReference>
<dbReference type="GO" id="GO:0003677">
    <property type="term" value="F:DNA binding"/>
    <property type="evidence" value="ECO:0007669"/>
    <property type="project" value="UniProtKB-UniRule"/>
</dbReference>
<dbReference type="GO" id="GO:0005737">
    <property type="term" value="C:cytoplasm"/>
    <property type="evidence" value="ECO:0007669"/>
    <property type="project" value="UniProtKB-SubCell"/>
</dbReference>
<dbReference type="InterPro" id="IPR000305">
    <property type="entry name" value="GIY-YIG_endonuc"/>
</dbReference>
<dbReference type="Pfam" id="PF01541">
    <property type="entry name" value="GIY-YIG"/>
    <property type="match status" value="1"/>
</dbReference>
<evidence type="ECO:0000256" key="3">
    <source>
        <dbReference type="ARBA" id="ARBA00022769"/>
    </source>
</evidence>
<keyword evidence="5 7" id="KW-0234">DNA repair</keyword>
<evidence type="ECO:0000313" key="14">
    <source>
        <dbReference type="Proteomes" id="UP000232188"/>
    </source>
</evidence>
<dbReference type="Gene3D" id="3.30.420.340">
    <property type="entry name" value="UvrC, RNAse H endonuclease domain"/>
    <property type="match status" value="1"/>
</dbReference>
<evidence type="ECO:0000313" key="11">
    <source>
        <dbReference type="EMBL" id="PJZ55031.1"/>
    </source>
</evidence>
<name>A0A2M9YU18_9LEPT</name>
<protein>
    <recommendedName>
        <fullName evidence="7">UvrABC system protein C</fullName>
        <shortName evidence="7">Protein UvrC</shortName>
    </recommendedName>
    <alternativeName>
        <fullName evidence="7">Excinuclease ABC subunit C</fullName>
    </alternativeName>
</protein>
<keyword evidence="6 7" id="KW-0742">SOS response</keyword>
<dbReference type="HAMAP" id="MF_00203">
    <property type="entry name" value="UvrC"/>
    <property type="match status" value="1"/>
</dbReference>
<dbReference type="InterPro" id="IPR010994">
    <property type="entry name" value="RuvA_2-like"/>
</dbReference>
<keyword evidence="4 7" id="KW-0267">Excision nuclease</keyword>
<evidence type="ECO:0000256" key="2">
    <source>
        <dbReference type="ARBA" id="ARBA00022763"/>
    </source>
</evidence>
<evidence type="ECO:0000256" key="6">
    <source>
        <dbReference type="ARBA" id="ARBA00023236"/>
    </source>
</evidence>
<feature type="domain" description="UvrC family homology region profile" evidence="10">
    <location>
        <begin position="259"/>
        <end position="482"/>
    </location>
</feature>
<evidence type="ECO:0000256" key="7">
    <source>
        <dbReference type="HAMAP-Rule" id="MF_00203"/>
    </source>
</evidence>
<dbReference type="Pfam" id="PF08459">
    <property type="entry name" value="UvrC_RNaseH_dom"/>
    <property type="match status" value="1"/>
</dbReference>
<dbReference type="InterPro" id="IPR047296">
    <property type="entry name" value="GIY-YIG_UvrC_Cho"/>
</dbReference>
<dbReference type="GO" id="GO:0009432">
    <property type="term" value="P:SOS response"/>
    <property type="evidence" value="ECO:0007669"/>
    <property type="project" value="UniProtKB-UniRule"/>
</dbReference>
<dbReference type="GO" id="GO:0006289">
    <property type="term" value="P:nucleotide-excision repair"/>
    <property type="evidence" value="ECO:0007669"/>
    <property type="project" value="UniProtKB-UniRule"/>
</dbReference>
<dbReference type="RefSeq" id="WP_100783776.1">
    <property type="nucleotide sequence ID" value="NZ_NPDU01000002.1"/>
</dbReference>
<feature type="domain" description="UVR" evidence="8">
    <location>
        <begin position="208"/>
        <end position="243"/>
    </location>
</feature>
<dbReference type="PROSITE" id="PS50164">
    <property type="entry name" value="GIY_YIG"/>
    <property type="match status" value="1"/>
</dbReference>